<keyword evidence="8" id="KW-0963">Cytoplasm</keyword>
<gene>
    <name evidence="8" type="primary">cmk</name>
    <name evidence="10" type="ORF">AF333_23865</name>
    <name evidence="11" type="ORF">SAMN04487909_101246</name>
</gene>
<keyword evidence="2 8" id="KW-0808">Transferase</keyword>
<dbReference type="GO" id="GO:0015949">
    <property type="term" value="P:nucleobase-containing small molecule interconversion"/>
    <property type="evidence" value="ECO:0007669"/>
    <property type="project" value="TreeGrafter"/>
</dbReference>
<keyword evidence="3 8" id="KW-0547">Nucleotide-binding</keyword>
<dbReference type="PATRIC" id="fig|47500.8.peg.3314"/>
<name>A0A0D1XXT4_ANEMI</name>
<reference evidence="11 13" key="2">
    <citation type="submission" date="2016-10" db="EMBL/GenBank/DDBJ databases">
        <authorList>
            <person name="de Groot N.N."/>
        </authorList>
    </citation>
    <scope>NUCLEOTIDE SEQUENCE [LARGE SCALE GENOMIC DNA]</scope>
    <source>
        <strain evidence="11 13">DSM 2895</strain>
    </source>
</reference>
<keyword evidence="4 8" id="KW-0418">Kinase</keyword>
<dbReference type="GO" id="GO:0006220">
    <property type="term" value="P:pyrimidine nucleotide metabolic process"/>
    <property type="evidence" value="ECO:0007669"/>
    <property type="project" value="UniProtKB-UniRule"/>
</dbReference>
<dbReference type="PANTHER" id="PTHR21299">
    <property type="entry name" value="CYTIDYLATE KINASE/PANTOATE-BETA-ALANINE LIGASE"/>
    <property type="match status" value="1"/>
</dbReference>
<evidence type="ECO:0000256" key="3">
    <source>
        <dbReference type="ARBA" id="ARBA00022741"/>
    </source>
</evidence>
<keyword evidence="5 8" id="KW-0067">ATP-binding</keyword>
<comment type="catalytic activity">
    <reaction evidence="7 8">
        <text>CMP + ATP = CDP + ADP</text>
        <dbReference type="Rhea" id="RHEA:11600"/>
        <dbReference type="ChEBI" id="CHEBI:30616"/>
        <dbReference type="ChEBI" id="CHEBI:58069"/>
        <dbReference type="ChEBI" id="CHEBI:60377"/>
        <dbReference type="ChEBI" id="CHEBI:456216"/>
        <dbReference type="EC" id="2.7.4.25"/>
    </reaction>
</comment>
<feature type="domain" description="Cytidylate kinase" evidence="9">
    <location>
        <begin position="3"/>
        <end position="216"/>
    </location>
</feature>
<dbReference type="GO" id="GO:0036431">
    <property type="term" value="F:dCMP kinase activity"/>
    <property type="evidence" value="ECO:0007669"/>
    <property type="project" value="InterPro"/>
</dbReference>
<dbReference type="InterPro" id="IPR011994">
    <property type="entry name" value="Cytidylate_kinase_dom"/>
</dbReference>
<protein>
    <recommendedName>
        <fullName evidence="8">Cytidylate kinase</fullName>
        <shortName evidence="8">CK</shortName>
        <ecNumber evidence="8">2.7.4.25</ecNumber>
    </recommendedName>
    <alternativeName>
        <fullName evidence="8">Cytidine monophosphate kinase</fullName>
        <shortName evidence="8">CMP kinase</shortName>
    </alternativeName>
</protein>
<proteinExistence type="inferred from homology"/>
<dbReference type="STRING" id="47500.AF333_23865"/>
<dbReference type="PANTHER" id="PTHR21299:SF2">
    <property type="entry name" value="CYTIDYLATE KINASE"/>
    <property type="match status" value="1"/>
</dbReference>
<dbReference type="GeneID" id="42308164"/>
<dbReference type="Proteomes" id="UP000037269">
    <property type="component" value="Unassembled WGS sequence"/>
</dbReference>
<dbReference type="OrthoDB" id="9807434at2"/>
<evidence type="ECO:0000256" key="1">
    <source>
        <dbReference type="ARBA" id="ARBA00009427"/>
    </source>
</evidence>
<reference evidence="10 12" key="1">
    <citation type="submission" date="2015-07" db="EMBL/GenBank/DDBJ databases">
        <title>Fjat-14205 dsm 2895.</title>
        <authorList>
            <person name="Liu B."/>
            <person name="Wang J."/>
            <person name="Zhu Y."/>
            <person name="Liu G."/>
            <person name="Chen Q."/>
            <person name="Chen Z."/>
            <person name="Lan J."/>
            <person name="Che J."/>
            <person name="Ge C."/>
            <person name="Shi H."/>
            <person name="Pan Z."/>
            <person name="Liu X."/>
        </authorList>
    </citation>
    <scope>NUCLEOTIDE SEQUENCE [LARGE SCALE GENOMIC DNA]</scope>
    <source>
        <strain evidence="10 12">DSM 2895</strain>
    </source>
</reference>
<dbReference type="EMBL" id="FNED01000001">
    <property type="protein sequence ID" value="SDI01464.1"/>
    <property type="molecule type" value="Genomic_DNA"/>
</dbReference>
<dbReference type="NCBIfam" id="TIGR00017">
    <property type="entry name" value="cmk"/>
    <property type="match status" value="1"/>
</dbReference>
<feature type="binding site" evidence="8">
    <location>
        <begin position="7"/>
        <end position="15"/>
    </location>
    <ligand>
        <name>ATP</name>
        <dbReference type="ChEBI" id="CHEBI:30616"/>
    </ligand>
</feature>
<dbReference type="CDD" id="cd02020">
    <property type="entry name" value="CMPK"/>
    <property type="match status" value="1"/>
</dbReference>
<dbReference type="InterPro" id="IPR003136">
    <property type="entry name" value="Cytidylate_kin"/>
</dbReference>
<comment type="catalytic activity">
    <reaction evidence="6 8">
        <text>dCMP + ATP = dCDP + ADP</text>
        <dbReference type="Rhea" id="RHEA:25094"/>
        <dbReference type="ChEBI" id="CHEBI:30616"/>
        <dbReference type="ChEBI" id="CHEBI:57566"/>
        <dbReference type="ChEBI" id="CHEBI:58593"/>
        <dbReference type="ChEBI" id="CHEBI:456216"/>
        <dbReference type="EC" id="2.7.4.25"/>
    </reaction>
</comment>
<dbReference type="HAMAP" id="MF_00238">
    <property type="entry name" value="Cytidyl_kinase_type1"/>
    <property type="match status" value="1"/>
</dbReference>
<evidence type="ECO:0000313" key="12">
    <source>
        <dbReference type="Proteomes" id="UP000037269"/>
    </source>
</evidence>
<sequence length="223" mass="25037">MKIAIDGPAGAGKSTVAQQVAKRLGILYVDTGAMYRAVTFTALARGYSIEDEHSLREMLDEINLTLEIKNGVQHVYVDDKDVSEAIRSPEVTRLVSTIAAYPCVREKLVDMQRRIASCKDVVMDGRDIGTSVLPDAEVKIFLTASIEERARRRLEEFEKKGVQADYAELLRDIEERDRKDSERAIAPLKQAEDAIRLDTTGHSIDEVVDRIVTLYREKIGERA</sequence>
<accession>A0A0D1XXT4</accession>
<dbReference type="AlphaFoldDB" id="A0A0D1XXT4"/>
<dbReference type="RefSeq" id="WP_043067948.1">
    <property type="nucleotide sequence ID" value="NZ_BJOA01000024.1"/>
</dbReference>
<comment type="subcellular location">
    <subcellularLocation>
        <location evidence="8">Cytoplasm</location>
    </subcellularLocation>
</comment>
<evidence type="ECO:0000256" key="8">
    <source>
        <dbReference type="HAMAP-Rule" id="MF_00238"/>
    </source>
</evidence>
<evidence type="ECO:0000313" key="11">
    <source>
        <dbReference type="EMBL" id="SDI01464.1"/>
    </source>
</evidence>
<dbReference type="InterPro" id="IPR027417">
    <property type="entry name" value="P-loop_NTPase"/>
</dbReference>
<evidence type="ECO:0000313" key="13">
    <source>
        <dbReference type="Proteomes" id="UP000182836"/>
    </source>
</evidence>
<evidence type="ECO:0000256" key="2">
    <source>
        <dbReference type="ARBA" id="ARBA00022679"/>
    </source>
</evidence>
<dbReference type="Gene3D" id="3.40.50.300">
    <property type="entry name" value="P-loop containing nucleotide triphosphate hydrolases"/>
    <property type="match status" value="1"/>
</dbReference>
<dbReference type="EMBL" id="LGUG01000004">
    <property type="protein sequence ID" value="KON98019.1"/>
    <property type="molecule type" value="Genomic_DNA"/>
</dbReference>
<organism evidence="10 12">
    <name type="scientific">Aneurinibacillus migulanus</name>
    <name type="common">Bacillus migulanus</name>
    <dbReference type="NCBI Taxonomy" id="47500"/>
    <lineage>
        <taxon>Bacteria</taxon>
        <taxon>Bacillati</taxon>
        <taxon>Bacillota</taxon>
        <taxon>Bacilli</taxon>
        <taxon>Bacillales</taxon>
        <taxon>Paenibacillaceae</taxon>
        <taxon>Aneurinibacillus group</taxon>
        <taxon>Aneurinibacillus</taxon>
    </lineage>
</organism>
<dbReference type="Pfam" id="PF02224">
    <property type="entry name" value="Cytidylate_kin"/>
    <property type="match status" value="1"/>
</dbReference>
<evidence type="ECO:0000256" key="5">
    <source>
        <dbReference type="ARBA" id="ARBA00022840"/>
    </source>
</evidence>
<evidence type="ECO:0000313" key="10">
    <source>
        <dbReference type="EMBL" id="KON98019.1"/>
    </source>
</evidence>
<dbReference type="GO" id="GO:0005829">
    <property type="term" value="C:cytosol"/>
    <property type="evidence" value="ECO:0007669"/>
    <property type="project" value="TreeGrafter"/>
</dbReference>
<comment type="similarity">
    <text evidence="1 8">Belongs to the cytidylate kinase family. Type 1 subfamily.</text>
</comment>
<dbReference type="SUPFAM" id="SSF52540">
    <property type="entry name" value="P-loop containing nucleoside triphosphate hydrolases"/>
    <property type="match status" value="1"/>
</dbReference>
<evidence type="ECO:0000256" key="7">
    <source>
        <dbReference type="ARBA" id="ARBA00048478"/>
    </source>
</evidence>
<evidence type="ECO:0000256" key="6">
    <source>
        <dbReference type="ARBA" id="ARBA00047615"/>
    </source>
</evidence>
<dbReference type="GO" id="GO:0005524">
    <property type="term" value="F:ATP binding"/>
    <property type="evidence" value="ECO:0007669"/>
    <property type="project" value="UniProtKB-UniRule"/>
</dbReference>
<evidence type="ECO:0000259" key="9">
    <source>
        <dbReference type="Pfam" id="PF02224"/>
    </source>
</evidence>
<dbReference type="Proteomes" id="UP000182836">
    <property type="component" value="Unassembled WGS sequence"/>
</dbReference>
<dbReference type="EC" id="2.7.4.25" evidence="8"/>
<evidence type="ECO:0000256" key="4">
    <source>
        <dbReference type="ARBA" id="ARBA00022777"/>
    </source>
</evidence>
<keyword evidence="12" id="KW-1185">Reference proteome</keyword>